<keyword evidence="2" id="KW-1185">Reference proteome</keyword>
<name>A0ABR1BHN9_POLSC</name>
<dbReference type="InterPro" id="IPR026213">
    <property type="entry name" value="GRINL1"/>
</dbReference>
<dbReference type="InterPro" id="IPR051375">
    <property type="entry name" value="Tuftelin_GRINL1A/MYZAP/CCD68"/>
</dbReference>
<accession>A0ABR1BHN9</accession>
<sequence>MIVKKSVIDKGSQYNEDRKLKQGYVDLKKQTIEELTELIDRQNKLLRNRAFIEKLPDKGKKINLFRDELQNELKKRQSECDSACHLLAGLTLCDSKSEEIEWSQVKPENCQSNLLDSDDEDDFSDCESDPLKIIASHSGTCNSVRKKINFVQAAQVENKCEYVDKMCKKFDSTLSPKERFKPNQLKEGNKAQADGSAERLKKRLGNKWEITEATPPVFTIKNTKSITLAESIELQKQHAQKLRETEEKHAAEKLLLNMNIKMGEKLPVKNIDKYRNNCYEKSEQEDDDVEENEDNDRVKFFYWNYTLNIFSYFTIIRMIGLIT</sequence>
<comment type="caution">
    <text evidence="1">The sequence shown here is derived from an EMBL/GenBank/DDBJ whole genome shotgun (WGS) entry which is preliminary data.</text>
</comment>
<dbReference type="PANTHER" id="PTHR23171">
    <property type="entry name" value="GDOWN1"/>
    <property type="match status" value="1"/>
</dbReference>
<organism evidence="1 2">
    <name type="scientific">Polyplax serrata</name>
    <name type="common">Common mouse louse</name>
    <dbReference type="NCBI Taxonomy" id="468196"/>
    <lineage>
        <taxon>Eukaryota</taxon>
        <taxon>Metazoa</taxon>
        <taxon>Ecdysozoa</taxon>
        <taxon>Arthropoda</taxon>
        <taxon>Hexapoda</taxon>
        <taxon>Insecta</taxon>
        <taxon>Pterygota</taxon>
        <taxon>Neoptera</taxon>
        <taxon>Paraneoptera</taxon>
        <taxon>Psocodea</taxon>
        <taxon>Troctomorpha</taxon>
        <taxon>Phthiraptera</taxon>
        <taxon>Anoplura</taxon>
        <taxon>Polyplacidae</taxon>
        <taxon>Polyplax</taxon>
    </lineage>
</organism>
<evidence type="ECO:0000313" key="1">
    <source>
        <dbReference type="EMBL" id="KAK6641574.1"/>
    </source>
</evidence>
<dbReference type="PRINTS" id="PR02085">
    <property type="entry name" value="POLR2GRINL1"/>
</dbReference>
<proteinExistence type="predicted"/>
<dbReference type="EMBL" id="JAWJWF010000001">
    <property type="protein sequence ID" value="KAK6641574.1"/>
    <property type="molecule type" value="Genomic_DNA"/>
</dbReference>
<protein>
    <submittedName>
        <fullName evidence="1">Uncharacterized protein</fullName>
    </submittedName>
</protein>
<gene>
    <name evidence="1" type="ORF">RUM44_013289</name>
</gene>
<dbReference type="Pfam" id="PF15328">
    <property type="entry name" value="GCOM2"/>
    <property type="match status" value="1"/>
</dbReference>
<dbReference type="Proteomes" id="UP001359485">
    <property type="component" value="Unassembled WGS sequence"/>
</dbReference>
<evidence type="ECO:0000313" key="2">
    <source>
        <dbReference type="Proteomes" id="UP001359485"/>
    </source>
</evidence>
<dbReference type="PANTHER" id="PTHR23171:SF13">
    <property type="entry name" value="DNA-DIRECTED RNA POLYMERASE II SUBUNIT GRINL1A"/>
    <property type="match status" value="1"/>
</dbReference>
<reference evidence="1 2" key="1">
    <citation type="submission" date="2023-09" db="EMBL/GenBank/DDBJ databases">
        <title>Genomes of two closely related lineages of the louse Polyplax serrata with different host specificities.</title>
        <authorList>
            <person name="Martinu J."/>
            <person name="Tarabai H."/>
            <person name="Stefka J."/>
            <person name="Hypsa V."/>
        </authorList>
    </citation>
    <scope>NUCLEOTIDE SEQUENCE [LARGE SCALE GENOMIC DNA]</scope>
    <source>
        <strain evidence="1">98ZLc_SE</strain>
    </source>
</reference>